<keyword evidence="3" id="KW-0813">Transport</keyword>
<evidence type="ECO:0000256" key="3">
    <source>
        <dbReference type="ARBA" id="ARBA00022970"/>
    </source>
</evidence>
<protein>
    <submittedName>
        <fullName evidence="6">ABC transporter substrate-binding protein</fullName>
    </submittedName>
</protein>
<evidence type="ECO:0000256" key="4">
    <source>
        <dbReference type="SAM" id="SignalP"/>
    </source>
</evidence>
<proteinExistence type="inferred from homology"/>
<dbReference type="EMBL" id="CP050297">
    <property type="protein sequence ID" value="QND61664.1"/>
    <property type="molecule type" value="Genomic_DNA"/>
</dbReference>
<evidence type="ECO:0000313" key="6">
    <source>
        <dbReference type="EMBL" id="QND61664.1"/>
    </source>
</evidence>
<geneLocation type="plasmid" evidence="6 7">
    <name>p_2</name>
</geneLocation>
<dbReference type="InterPro" id="IPR028081">
    <property type="entry name" value="Leu-bd"/>
</dbReference>
<dbReference type="GO" id="GO:0006865">
    <property type="term" value="P:amino acid transport"/>
    <property type="evidence" value="ECO:0007669"/>
    <property type="project" value="UniProtKB-KW"/>
</dbReference>
<feature type="domain" description="Leucine-binding protein" evidence="5">
    <location>
        <begin position="26"/>
        <end position="360"/>
    </location>
</feature>
<accession>A0A7G6T4I2</accession>
<dbReference type="SUPFAM" id="SSF53822">
    <property type="entry name" value="Periplasmic binding protein-like I"/>
    <property type="match status" value="1"/>
</dbReference>
<dbReference type="AlphaFoldDB" id="A0A7G6T4I2"/>
<dbReference type="PANTHER" id="PTHR30483:SF6">
    <property type="entry name" value="PERIPLASMIC BINDING PROTEIN OF ABC TRANSPORTER FOR NATURAL AMINO ACIDS"/>
    <property type="match status" value="1"/>
</dbReference>
<keyword evidence="2 4" id="KW-0732">Signal</keyword>
<evidence type="ECO:0000259" key="5">
    <source>
        <dbReference type="Pfam" id="PF13458"/>
    </source>
</evidence>
<keyword evidence="6" id="KW-0614">Plasmid</keyword>
<dbReference type="Proteomes" id="UP000515465">
    <property type="component" value="Plasmid p_2"/>
</dbReference>
<dbReference type="PANTHER" id="PTHR30483">
    <property type="entry name" value="LEUCINE-SPECIFIC-BINDING PROTEIN"/>
    <property type="match status" value="1"/>
</dbReference>
<sequence length="420" mass="45012">MNLMTNVIVAGVFACGLTGYATAQETINVGVVQPQAGECAQWGVPITRGVQIWAEEFNANGGIADSTGKKHQIKVTAYDNNCYTAGDELTAFRRAILDDKVNFILQTFTPASRQAVAQIATENKVLTTSYGAGYLNAKYPFLIGSVTGSPASYMLLVSHLLETRPDIKKVAIVTADHSFGQAALAYYKAGITPYAKRVEIVYSQPYDPAATSDMLGLATPIFASSPDLIVELGFTPGQQALFIEAMEQLGYKGLYGSEGWTMGLVTERVPAAQLAGRVFSAYVVDASEPSFSPRVSNFYKSYVERYGQKEWSVLASVAYAAMTTVEAGIQKASAPTGDAVRQALFATDTVDQPLFGKSRWGGAEMYGANNWLLTPLPVYVTDDKGGVKVDAVVDVAKWWNANKDAALPVLAQGGQVPANK</sequence>
<comment type="similarity">
    <text evidence="1">Belongs to the leucine-binding protein family.</text>
</comment>
<feature type="signal peptide" evidence="4">
    <location>
        <begin position="1"/>
        <end position="23"/>
    </location>
</feature>
<evidence type="ECO:0000313" key="7">
    <source>
        <dbReference type="Proteomes" id="UP000515465"/>
    </source>
</evidence>
<dbReference type="InterPro" id="IPR028082">
    <property type="entry name" value="Peripla_BP_I"/>
</dbReference>
<dbReference type="RefSeq" id="WP_183465375.1">
    <property type="nucleotide sequence ID" value="NZ_CP050297.1"/>
</dbReference>
<dbReference type="InterPro" id="IPR051010">
    <property type="entry name" value="BCAA_transport"/>
</dbReference>
<dbReference type="Pfam" id="PF13458">
    <property type="entry name" value="Peripla_BP_6"/>
    <property type="match status" value="1"/>
</dbReference>
<feature type="chain" id="PRO_5028844530" evidence="4">
    <location>
        <begin position="24"/>
        <end position="420"/>
    </location>
</feature>
<evidence type="ECO:0000256" key="2">
    <source>
        <dbReference type="ARBA" id="ARBA00022729"/>
    </source>
</evidence>
<reference evidence="7" key="1">
    <citation type="journal article" date="2020" name="Mol. Plant Microbe">
        <title>Rhizobial microsymbionts of the narrowly endemic Oxytropis species growing in Kamchatka are characterized by significant genetic diversity and possess a set of genes that are associated with T3SS and T6SS secretion systems and can affect the development of symbiosis.</title>
        <authorList>
            <person name="Safronova V."/>
            <person name="Guro P."/>
            <person name="Sazanova A."/>
            <person name="Kuznetsova I."/>
            <person name="Belimov A."/>
            <person name="Yakubov V."/>
            <person name="Chirak E."/>
            <person name="Afonin A."/>
            <person name="Gogolev Y."/>
            <person name="Andronov E."/>
            <person name="Tikhonovich I."/>
        </authorList>
    </citation>
    <scope>NUCLEOTIDE SEQUENCE [LARGE SCALE GENOMIC DNA]</scope>
    <source>
        <strain evidence="7">583</strain>
        <plasmid evidence="7">p_2</plasmid>
    </source>
</reference>
<evidence type="ECO:0000256" key="1">
    <source>
        <dbReference type="ARBA" id="ARBA00010062"/>
    </source>
</evidence>
<name>A0A7G6T4I2_9HYPH</name>
<organism evidence="6 7">
    <name type="scientific">Mesorhizobium huakuii</name>
    <dbReference type="NCBI Taxonomy" id="28104"/>
    <lineage>
        <taxon>Bacteria</taxon>
        <taxon>Pseudomonadati</taxon>
        <taxon>Pseudomonadota</taxon>
        <taxon>Alphaproteobacteria</taxon>
        <taxon>Hyphomicrobiales</taxon>
        <taxon>Phyllobacteriaceae</taxon>
        <taxon>Mesorhizobium</taxon>
    </lineage>
</organism>
<dbReference type="Gene3D" id="3.40.50.2300">
    <property type="match status" value="2"/>
</dbReference>
<keyword evidence="3" id="KW-0029">Amino-acid transport</keyword>
<gene>
    <name evidence="6" type="ORF">HB778_35990</name>
</gene>